<dbReference type="Proteomes" id="UP000015854">
    <property type="component" value="Unassembled WGS sequence"/>
</dbReference>
<gene>
    <name evidence="1" type="ORF">LLT6_05575</name>
</gene>
<name>T0S5L5_LACLC</name>
<evidence type="ECO:0000313" key="2">
    <source>
        <dbReference type="Proteomes" id="UP000015854"/>
    </source>
</evidence>
<organism evidence="1 2">
    <name type="scientific">Lactococcus cremoris subsp. cremoris TIFN6</name>
    <dbReference type="NCBI Taxonomy" id="1234876"/>
    <lineage>
        <taxon>Bacteria</taxon>
        <taxon>Bacillati</taxon>
        <taxon>Bacillota</taxon>
        <taxon>Bacilli</taxon>
        <taxon>Lactobacillales</taxon>
        <taxon>Streptococcaceae</taxon>
        <taxon>Lactococcus</taxon>
        <taxon>Lactococcus cremoris subsp. cremoris</taxon>
    </lineage>
</organism>
<accession>T0S5L5</accession>
<dbReference type="EMBL" id="ATBB01000269">
    <property type="protein sequence ID" value="EQC56720.1"/>
    <property type="molecule type" value="Genomic_DNA"/>
</dbReference>
<reference evidence="1 2" key="1">
    <citation type="journal article" date="2013" name="ISME J.">
        <title>Multifactorial diversity sustains microbial community stability.</title>
        <authorList>
            <person name="Erkus O."/>
            <person name="de Jager V.C."/>
            <person name="Spus M."/>
            <person name="van Alen-Boerrigter I.J."/>
            <person name="van Rijswijck I.M."/>
            <person name="Hazelwood L."/>
            <person name="Janssen P.W."/>
            <person name="van Hijum S.A."/>
            <person name="Kleerebezem M."/>
            <person name="Smid E.J."/>
        </authorList>
    </citation>
    <scope>NUCLEOTIDE SEQUENCE [LARGE SCALE GENOMIC DNA]</scope>
    <source>
        <strain evidence="1 2">TIFN6</strain>
    </source>
</reference>
<sequence length="68" mass="7995">MKGQTMENQYEILQSLIEKMEIVTVGSAVSKTHLNRKEIIDFVRSQKSLRIFDEEKQKWINENVDGHC</sequence>
<proteinExistence type="predicted"/>
<evidence type="ECO:0000313" key="1">
    <source>
        <dbReference type="EMBL" id="EQC56720.1"/>
    </source>
</evidence>
<dbReference type="AlphaFoldDB" id="T0S5L5"/>
<dbReference type="PATRIC" id="fig|1234876.3.peg.1205"/>
<protein>
    <submittedName>
        <fullName evidence="1">Uncharacterized protein</fullName>
    </submittedName>
</protein>
<comment type="caution">
    <text evidence="1">The sequence shown here is derived from an EMBL/GenBank/DDBJ whole genome shotgun (WGS) entry which is preliminary data.</text>
</comment>